<dbReference type="PANTHER" id="PTHR41244">
    <property type="entry name" value="RHAMNAN SYNTHESIS F"/>
    <property type="match status" value="1"/>
</dbReference>
<dbReference type="Gene3D" id="3.40.50.2000">
    <property type="entry name" value="Glycogen Phosphorylase B"/>
    <property type="match status" value="2"/>
</dbReference>
<accession>A0A2D0NF79</accession>
<dbReference type="Gene3D" id="3.90.550.10">
    <property type="entry name" value="Spore Coat Polysaccharide Biosynthesis Protein SpsA, Chain A"/>
    <property type="match status" value="1"/>
</dbReference>
<evidence type="ECO:0000256" key="2">
    <source>
        <dbReference type="SAM" id="MobiDB-lite"/>
    </source>
</evidence>
<evidence type="ECO:0000313" key="6">
    <source>
        <dbReference type="Proteomes" id="UP000223913"/>
    </source>
</evidence>
<feature type="compositionally biased region" description="Polar residues" evidence="2">
    <location>
        <begin position="627"/>
        <end position="643"/>
    </location>
</feature>
<proteinExistence type="predicted"/>
<evidence type="ECO:0008006" key="7">
    <source>
        <dbReference type="Google" id="ProtNLM"/>
    </source>
</evidence>
<dbReference type="InterPro" id="IPR001296">
    <property type="entry name" value="Glyco_trans_1"/>
</dbReference>
<keyword evidence="1" id="KW-0175">Coiled coil</keyword>
<dbReference type="InterPro" id="IPR029044">
    <property type="entry name" value="Nucleotide-diphossugar_trans"/>
</dbReference>
<dbReference type="GO" id="GO:0016757">
    <property type="term" value="F:glycosyltransferase activity"/>
    <property type="evidence" value="ECO:0007669"/>
    <property type="project" value="InterPro"/>
</dbReference>
<evidence type="ECO:0000259" key="3">
    <source>
        <dbReference type="Pfam" id="PF00534"/>
    </source>
</evidence>
<dbReference type="Pfam" id="PF00535">
    <property type="entry name" value="Glycos_transf_2"/>
    <property type="match status" value="1"/>
</dbReference>
<gene>
    <name evidence="5" type="ORF">CRP01_12815</name>
</gene>
<dbReference type="Proteomes" id="UP000223913">
    <property type="component" value="Unassembled WGS sequence"/>
</dbReference>
<keyword evidence="6" id="KW-1185">Reference proteome</keyword>
<dbReference type="Pfam" id="PF14307">
    <property type="entry name" value="Glyco_tran_WbsX"/>
    <property type="match status" value="1"/>
</dbReference>
<dbReference type="CDD" id="cd11579">
    <property type="entry name" value="Glyco_tran_WbsX"/>
    <property type="match status" value="1"/>
</dbReference>
<comment type="caution">
    <text evidence="5">The sequence shown here is derived from an EMBL/GenBank/DDBJ whole genome shotgun (WGS) entry which is preliminary data.</text>
</comment>
<feature type="coiled-coil region" evidence="1">
    <location>
        <begin position="396"/>
        <end position="549"/>
    </location>
</feature>
<dbReference type="CDD" id="cd03801">
    <property type="entry name" value="GT4_PimA-like"/>
    <property type="match status" value="1"/>
</dbReference>
<dbReference type="RefSeq" id="WP_099150427.1">
    <property type="nucleotide sequence ID" value="NZ_PDUD01000018.1"/>
</dbReference>
<name>A0A2D0NF79_FLAN2</name>
<feature type="domain" description="Glycosyl transferase family 1" evidence="3">
    <location>
        <begin position="1233"/>
        <end position="1400"/>
    </location>
</feature>
<dbReference type="InterPro" id="IPR032719">
    <property type="entry name" value="WbsX"/>
</dbReference>
<dbReference type="Gene3D" id="3.20.20.80">
    <property type="entry name" value="Glycosidases"/>
    <property type="match status" value="1"/>
</dbReference>
<organism evidence="5 6">
    <name type="scientific">Flavilitoribacter nigricans (strain ATCC 23147 / DSM 23189 / NBRC 102662 / NCIMB 1420 / SS-2)</name>
    <name type="common">Lewinella nigricans</name>
    <dbReference type="NCBI Taxonomy" id="1122177"/>
    <lineage>
        <taxon>Bacteria</taxon>
        <taxon>Pseudomonadati</taxon>
        <taxon>Bacteroidota</taxon>
        <taxon>Saprospiria</taxon>
        <taxon>Saprospirales</taxon>
        <taxon>Lewinellaceae</taxon>
        <taxon>Flavilitoribacter</taxon>
    </lineage>
</organism>
<dbReference type="OrthoDB" id="9816424at2"/>
<protein>
    <recommendedName>
        <fullName evidence="7">Glycosyltransferase 2-like domain-containing protein</fullName>
    </recommendedName>
</protein>
<evidence type="ECO:0000313" key="5">
    <source>
        <dbReference type="EMBL" id="PHN06443.1"/>
    </source>
</evidence>
<dbReference type="SUPFAM" id="SSF53448">
    <property type="entry name" value="Nucleotide-diphospho-sugar transferases"/>
    <property type="match status" value="1"/>
</dbReference>
<evidence type="ECO:0000256" key="1">
    <source>
        <dbReference type="SAM" id="Coils"/>
    </source>
</evidence>
<feature type="region of interest" description="Disordered" evidence="2">
    <location>
        <begin position="627"/>
        <end position="649"/>
    </location>
</feature>
<sequence length="1700" mass="195764">MNVVLTKQELKEFLKDFKNIIVSGPQRSGTTFAGFAISELLGLPYYTEEAFGVHNESRFFDLTKTSDKKVIQCPALSHVLDKIESKEETIVVWMVRPVEDIIRSENRINWQEEGREKAKYVSRLNAFFRKEELQGIHFRQPISSIKYQFWEEYQKLQIPHFIEIQYAELSTIFSDSWIDAQNRKEFNSRQINQVADPAFLSQRLFLCQLFIDYGDGYNENFSYLSTVHTGNNKVSFEIPTVPGKKVQSIRFDPANEPVIIEIQSIVISPDHQALHSRAENGQFSFQNRYYFNHNDPQLVIQIPEGLEISGGQVTINLVVEAIGADALQQLYVDHTQKLREEGSAENTELATQIQAYKNAHETSLATLQEKEAIQQKLQAYIDHLQIAHSTEQLSSAQKHQGELGRKDQEIEELKNTNLSLEEGNRDLNDRIAEEKNLRQQEAATSSELRARLTELEAENDRIQSELSQENREKEALTAQISEKSTLISSLEQKIDEINILHAQLQETAKQRTEQSHAFQQQAEVSRQRLQNLTDHADRLESENHNLRNSLSFKAGWLLTAPFRWIYEIFRGNRIGLWFNLLLVAIRKPFTLISKLRWEHFRILSQAIRKESPAQIIHNFQKFLTGAPSQTANNTLPSPQSQQALPAAEKEKPVSLQVTPASLPVPVDASPSIIRDITKFQNPGPEFLPRLEKELNLDPDPLLKLIAFYLPQFHTIPENDKFWGKGFTEWTNVTKGVPRFSGHYQPRLPADFGFYSLSSRETIARQVELAKKAGLFGFCFHYYWFSGTRLLEKPLDLFIEDQSIDFNFCLCWANENWTKRWDGMDQEVIIKQDFTAEDTVAFIEDLKPYLRDKRYIYLNGRPLIIIYRPQLIPDIKKTAATWRMNLIEAGIGNPILCAAQAFGLHDPEEVGFDVVVEFPPHKLAFDKKNRRDEYYIYDENYQGVIINYEDIVAASMSETTHPYPLFRGLFPSWDNEARKKGKGATYHGSSPEQFEQWLQFVSEYALANPVQDNSLVFINAWNEWAEGAYLEPDQYFGYQYLHRVQSVSERFNFRKHKVIVVSHDAHLHGAQLNVLAKAKTLKRQFGLEITILLLDTGALEPEFERVARTYNIRDYVQADRTGLLHLLKKLKREGYDYAIVNTTVANNILPELDAAGIQSLSLIHELPNLIKEYRLEDEVRFVAEKADHIFFSTKTVERGFRGFQPQISGRVNIRPQGIYAFDLYAVDTIPAGALRKQLDLGPEDIVIASLGFADMRKGIDLFVQVADFVSRRNQNCHFVWIGNIHGVLDPWIRHDIEKLPYRENIHLVPFHDKISEYIKDIDIFVLTAREDPFPSVVLESLAMGAPGIVFAGSGGIVELNDQFPDLLTIVPYLDTEAMGKAVLNLADHPEQRLQLANYGKKVMADHFSYDDYCFFLAQQFDPSLKKVSVIVPNYNYAHTLEDRLRSIWYQEYPVFEVIVLDDCSTDNSLEKIRELAEKYQRKIRIIENETNSGSPFLQWQKGANEARGDLVWIAEADDLAEPGFLSALVPLFANEELGLAYSQSKQIDENGNHLAGDYLYYTDDIDPQKWRQDYVIEGPREILEGLAVKNTILNVSAVVWRLDLLRELMAEHLDELREFKVAGDWFLYIKALERAQLGFCAQSLNVHRRHSSSVTHKLNVDRHLEEIRLIQEMVKSQEQFPDKLADIQNDYYSSVETALRN</sequence>
<dbReference type="SUPFAM" id="SSF53756">
    <property type="entry name" value="UDP-Glycosyltransferase/glycogen phosphorylase"/>
    <property type="match status" value="1"/>
</dbReference>
<dbReference type="InterPro" id="IPR001173">
    <property type="entry name" value="Glyco_trans_2-like"/>
</dbReference>
<dbReference type="EMBL" id="PDUD01000018">
    <property type="protein sequence ID" value="PHN06443.1"/>
    <property type="molecule type" value="Genomic_DNA"/>
</dbReference>
<reference evidence="5 6" key="1">
    <citation type="submission" date="2017-10" db="EMBL/GenBank/DDBJ databases">
        <title>The draft genome sequence of Lewinella nigricans NBRC 102662.</title>
        <authorList>
            <person name="Wang K."/>
        </authorList>
    </citation>
    <scope>NUCLEOTIDE SEQUENCE [LARGE SCALE GENOMIC DNA]</scope>
    <source>
        <strain evidence="5 6">NBRC 102662</strain>
    </source>
</reference>
<dbReference type="PANTHER" id="PTHR41244:SF1">
    <property type="entry name" value="GLYCOSYLTRANSFERASE"/>
    <property type="match status" value="1"/>
</dbReference>
<dbReference type="Pfam" id="PF00534">
    <property type="entry name" value="Glycos_transf_1"/>
    <property type="match status" value="1"/>
</dbReference>
<feature type="domain" description="Glycosyltransferase 2-like" evidence="4">
    <location>
        <begin position="1427"/>
        <end position="1558"/>
    </location>
</feature>
<evidence type="ECO:0000259" key="4">
    <source>
        <dbReference type="Pfam" id="PF00535"/>
    </source>
</evidence>